<dbReference type="SMART" id="SM00116">
    <property type="entry name" value="CBS"/>
    <property type="match status" value="2"/>
</dbReference>
<dbReference type="RefSeq" id="WP_235293930.1">
    <property type="nucleotide sequence ID" value="NZ_BSOH01000010.1"/>
</dbReference>
<dbReference type="InterPro" id="IPR046342">
    <property type="entry name" value="CBS_dom_sf"/>
</dbReference>
<feature type="domain" description="CBS" evidence="3">
    <location>
        <begin position="13"/>
        <end position="68"/>
    </location>
</feature>
<evidence type="ECO:0000256" key="2">
    <source>
        <dbReference type="PROSITE-ProRule" id="PRU00703"/>
    </source>
</evidence>
<evidence type="ECO:0000259" key="3">
    <source>
        <dbReference type="PROSITE" id="PS51371"/>
    </source>
</evidence>
<accession>A0AA37SPA5</accession>
<dbReference type="Gene3D" id="3.10.580.10">
    <property type="entry name" value="CBS-domain"/>
    <property type="match status" value="1"/>
</dbReference>
<reference evidence="4" key="2">
    <citation type="submission" date="2023-01" db="EMBL/GenBank/DDBJ databases">
        <title>Draft genome sequence of Portibacter lacus strain NBRC 108769.</title>
        <authorList>
            <person name="Sun Q."/>
            <person name="Mori K."/>
        </authorList>
    </citation>
    <scope>NUCLEOTIDE SEQUENCE</scope>
    <source>
        <strain evidence="4">NBRC 108769</strain>
    </source>
</reference>
<dbReference type="AlphaFoldDB" id="A0AA37SPA5"/>
<dbReference type="PANTHER" id="PTHR43080">
    <property type="entry name" value="CBS DOMAIN-CONTAINING PROTEIN CBSX3, MITOCHONDRIAL"/>
    <property type="match status" value="1"/>
</dbReference>
<comment type="caution">
    <text evidence="4">The sequence shown here is derived from an EMBL/GenBank/DDBJ whole genome shotgun (WGS) entry which is preliminary data.</text>
</comment>
<keyword evidence="1 2" id="KW-0129">CBS domain</keyword>
<sequence>MISNTKITAGDLMRSKLITLHPKDKLERVKQIFDDYSFRHIPIVVGGKVQGIISKSDFLHIEGTSRDSFDKFLNSKRFKMHTVDEYMKAEVVCCKLDTPLLNLTKLFLANEIHSVLVVDDEELVGIVTPQDILRWLHNEIE</sequence>
<organism evidence="4 5">
    <name type="scientific">Portibacter lacus</name>
    <dbReference type="NCBI Taxonomy" id="1099794"/>
    <lineage>
        <taxon>Bacteria</taxon>
        <taxon>Pseudomonadati</taxon>
        <taxon>Bacteroidota</taxon>
        <taxon>Saprospiria</taxon>
        <taxon>Saprospirales</taxon>
        <taxon>Haliscomenobacteraceae</taxon>
        <taxon>Portibacter</taxon>
    </lineage>
</organism>
<reference evidence="4" key="1">
    <citation type="journal article" date="2014" name="Int. J. Syst. Evol. Microbiol.">
        <title>Complete genome sequence of Corynebacterium casei LMG S-19264T (=DSM 44701T), isolated from a smear-ripened cheese.</title>
        <authorList>
            <consortium name="US DOE Joint Genome Institute (JGI-PGF)"/>
            <person name="Walter F."/>
            <person name="Albersmeier A."/>
            <person name="Kalinowski J."/>
            <person name="Ruckert C."/>
        </authorList>
    </citation>
    <scope>NUCLEOTIDE SEQUENCE</scope>
    <source>
        <strain evidence="4">NBRC 108769</strain>
    </source>
</reference>
<dbReference type="EMBL" id="BSOH01000010">
    <property type="protein sequence ID" value="GLR17194.1"/>
    <property type="molecule type" value="Genomic_DNA"/>
</dbReference>
<evidence type="ECO:0000313" key="5">
    <source>
        <dbReference type="Proteomes" id="UP001156666"/>
    </source>
</evidence>
<dbReference type="InterPro" id="IPR051257">
    <property type="entry name" value="Diverse_CBS-Domain"/>
</dbReference>
<protein>
    <recommendedName>
        <fullName evidence="3">CBS domain-containing protein</fullName>
    </recommendedName>
</protein>
<dbReference type="Pfam" id="PF00571">
    <property type="entry name" value="CBS"/>
    <property type="match status" value="2"/>
</dbReference>
<feature type="domain" description="CBS" evidence="3">
    <location>
        <begin position="87"/>
        <end position="141"/>
    </location>
</feature>
<evidence type="ECO:0000256" key="1">
    <source>
        <dbReference type="ARBA" id="ARBA00023122"/>
    </source>
</evidence>
<proteinExistence type="predicted"/>
<dbReference type="SUPFAM" id="SSF54631">
    <property type="entry name" value="CBS-domain pair"/>
    <property type="match status" value="1"/>
</dbReference>
<dbReference type="PROSITE" id="PS51371">
    <property type="entry name" value="CBS"/>
    <property type="match status" value="2"/>
</dbReference>
<evidence type="ECO:0000313" key="4">
    <source>
        <dbReference type="EMBL" id="GLR17194.1"/>
    </source>
</evidence>
<dbReference type="PANTHER" id="PTHR43080:SF2">
    <property type="entry name" value="CBS DOMAIN-CONTAINING PROTEIN"/>
    <property type="match status" value="1"/>
</dbReference>
<keyword evidence="5" id="KW-1185">Reference proteome</keyword>
<gene>
    <name evidence="4" type="ORF">GCM10007940_18090</name>
</gene>
<dbReference type="Proteomes" id="UP001156666">
    <property type="component" value="Unassembled WGS sequence"/>
</dbReference>
<dbReference type="InterPro" id="IPR000644">
    <property type="entry name" value="CBS_dom"/>
</dbReference>
<name>A0AA37SPA5_9BACT</name>